<dbReference type="RefSeq" id="WP_064969869.1">
    <property type="nucleotide sequence ID" value="NZ_CP011859.1"/>
</dbReference>
<evidence type="ECO:0000313" key="4">
    <source>
        <dbReference type="Proteomes" id="UP000189883"/>
    </source>
</evidence>
<evidence type="ECO:0000313" key="3">
    <source>
        <dbReference type="EMBL" id="AQY22556.1"/>
    </source>
</evidence>
<proteinExistence type="predicted"/>
<keyword evidence="1 3" id="KW-0238">DNA-binding</keyword>
<dbReference type="NCBIfam" id="TIGR01201">
    <property type="entry name" value="HU_rel"/>
    <property type="match status" value="1"/>
</dbReference>
<dbReference type="EMBL" id="CP011859">
    <property type="protein sequence ID" value="AQY22556.1"/>
    <property type="molecule type" value="Genomic_DNA"/>
</dbReference>
<gene>
    <name evidence="3" type="ORF">AB406_1612</name>
</gene>
<accession>A0A1A5HLE8</accession>
<dbReference type="Proteomes" id="UP000189883">
    <property type="component" value="Chromosome"/>
</dbReference>
<evidence type="ECO:0000259" key="2">
    <source>
        <dbReference type="Pfam" id="PF18291"/>
    </source>
</evidence>
<feature type="domain" description="HU" evidence="2">
    <location>
        <begin position="1"/>
        <end position="125"/>
    </location>
</feature>
<name>A0A1A5HLE8_RIEAN</name>
<dbReference type="SUPFAM" id="SSF47729">
    <property type="entry name" value="IHF-like DNA-binding proteins"/>
    <property type="match status" value="1"/>
</dbReference>
<dbReference type="Pfam" id="PF18291">
    <property type="entry name" value="HU-HIG"/>
    <property type="match status" value="1"/>
</dbReference>
<dbReference type="GO" id="GO:0003677">
    <property type="term" value="F:DNA binding"/>
    <property type="evidence" value="ECO:0007669"/>
    <property type="project" value="UniProtKB-KW"/>
</dbReference>
<protein>
    <submittedName>
        <fullName evidence="3">DNA-binding protein</fullName>
    </submittedName>
</protein>
<organism evidence="3 4">
    <name type="scientific">Riemerella anatipestifer</name>
    <name type="common">Moraxella anatipestifer</name>
    <dbReference type="NCBI Taxonomy" id="34085"/>
    <lineage>
        <taxon>Bacteria</taxon>
        <taxon>Pseudomonadati</taxon>
        <taxon>Bacteroidota</taxon>
        <taxon>Flavobacteriia</taxon>
        <taxon>Flavobacteriales</taxon>
        <taxon>Weeksellaceae</taxon>
        <taxon>Riemerella</taxon>
    </lineage>
</organism>
<dbReference type="AlphaFoldDB" id="A0A1A5HLE8"/>
<dbReference type="InterPro" id="IPR005902">
    <property type="entry name" value="HU_DNA-bd_put"/>
</dbReference>
<evidence type="ECO:0000256" key="1">
    <source>
        <dbReference type="ARBA" id="ARBA00023125"/>
    </source>
</evidence>
<dbReference type="InterPro" id="IPR010992">
    <property type="entry name" value="IHF-like_DNA-bd_dom_sf"/>
</dbReference>
<dbReference type="InterPro" id="IPR041607">
    <property type="entry name" value="HU-HIG"/>
</dbReference>
<dbReference type="OrthoDB" id="9809801at2"/>
<sequence>MPVKFTVIQKGNPSKPEEPKKYYASAKASGEVTFRSLSKEIAQGSTTVSDTDVLAVLNDLTKVLSKHLSDGKIVRFGDFGSFQISISSEGAETEDKVTAAKIKSNKILFRPGIELREMLAVVKYEKAAKGE</sequence>
<reference evidence="3 4" key="1">
    <citation type="submission" date="2015-06" db="EMBL/GenBank/DDBJ databases">
        <title>R. anatipestifer strain HXb2 is the most virulent strain so far, and the genome sequence would help us uncover the pathogenesis.</title>
        <authorList>
            <person name="Hu Q."/>
            <person name="Qi J."/>
            <person name="Bo H."/>
            <person name="Liu G."/>
            <person name="Tao M."/>
            <person name="Ding Y."/>
            <person name="Xue Y."/>
        </authorList>
    </citation>
    <scope>NUCLEOTIDE SEQUENCE [LARGE SCALE GENOMIC DNA]</scope>
    <source>
        <strain evidence="3 4">HXb2</strain>
    </source>
</reference>
<dbReference type="Gene3D" id="4.10.520.10">
    <property type="entry name" value="IHF-like DNA-binding proteins"/>
    <property type="match status" value="1"/>
</dbReference>